<feature type="non-terminal residue" evidence="1">
    <location>
        <position position="60"/>
    </location>
</feature>
<gene>
    <name evidence="1" type="ORF">CY34DRAFT_58986</name>
</gene>
<evidence type="ECO:0000313" key="2">
    <source>
        <dbReference type="Proteomes" id="UP000054485"/>
    </source>
</evidence>
<dbReference type="PANTHER" id="PTHR42678">
    <property type="entry name" value="AMIDASE"/>
    <property type="match status" value="1"/>
</dbReference>
<keyword evidence="2" id="KW-1185">Reference proteome</keyword>
<dbReference type="HOGENOM" id="CLU_2948392_0_0_1"/>
<dbReference type="Gene3D" id="3.90.1300.10">
    <property type="entry name" value="Amidase signature (AS) domain"/>
    <property type="match status" value="1"/>
</dbReference>
<protein>
    <recommendedName>
        <fullName evidence="3">Amidase</fullName>
    </recommendedName>
</protein>
<dbReference type="AlphaFoldDB" id="A0A0D0AG62"/>
<sequence length="60" mass="6487">ASIAELQDGLVEGNFSSVQLVKAYLRRILEVNLEGPALHAIIETNPKALSQAAALDDERK</sequence>
<evidence type="ECO:0008006" key="3">
    <source>
        <dbReference type="Google" id="ProtNLM"/>
    </source>
</evidence>
<dbReference type="EMBL" id="KN835994">
    <property type="protein sequence ID" value="KIK33217.1"/>
    <property type="molecule type" value="Genomic_DNA"/>
</dbReference>
<dbReference type="SUPFAM" id="SSF75304">
    <property type="entry name" value="Amidase signature (AS) enzymes"/>
    <property type="match status" value="1"/>
</dbReference>
<dbReference type="OrthoDB" id="2688159at2759"/>
<dbReference type="PANTHER" id="PTHR42678:SF34">
    <property type="entry name" value="OS04G0183300 PROTEIN"/>
    <property type="match status" value="1"/>
</dbReference>
<dbReference type="InParanoid" id="A0A0D0AG62"/>
<reference evidence="1 2" key="1">
    <citation type="submission" date="2014-04" db="EMBL/GenBank/DDBJ databases">
        <authorList>
            <consortium name="DOE Joint Genome Institute"/>
            <person name="Kuo A."/>
            <person name="Ruytinx J."/>
            <person name="Rineau F."/>
            <person name="Colpaert J."/>
            <person name="Kohler A."/>
            <person name="Nagy L.G."/>
            <person name="Floudas D."/>
            <person name="Copeland A."/>
            <person name="Barry K.W."/>
            <person name="Cichocki N."/>
            <person name="Veneault-Fourrey C."/>
            <person name="LaButti K."/>
            <person name="Lindquist E.A."/>
            <person name="Lipzen A."/>
            <person name="Lundell T."/>
            <person name="Morin E."/>
            <person name="Murat C."/>
            <person name="Sun H."/>
            <person name="Tunlid A."/>
            <person name="Henrissat B."/>
            <person name="Grigoriev I.V."/>
            <person name="Hibbett D.S."/>
            <person name="Martin F."/>
            <person name="Nordberg H.P."/>
            <person name="Cantor M.N."/>
            <person name="Hua S.X."/>
        </authorList>
    </citation>
    <scope>NUCLEOTIDE SEQUENCE [LARGE SCALE GENOMIC DNA]</scope>
    <source>
        <strain evidence="1 2">UH-Slu-Lm8-n1</strain>
    </source>
</reference>
<reference evidence="2" key="2">
    <citation type="submission" date="2015-01" db="EMBL/GenBank/DDBJ databases">
        <title>Evolutionary Origins and Diversification of the Mycorrhizal Mutualists.</title>
        <authorList>
            <consortium name="DOE Joint Genome Institute"/>
            <consortium name="Mycorrhizal Genomics Consortium"/>
            <person name="Kohler A."/>
            <person name="Kuo A."/>
            <person name="Nagy L.G."/>
            <person name="Floudas D."/>
            <person name="Copeland A."/>
            <person name="Barry K.W."/>
            <person name="Cichocki N."/>
            <person name="Veneault-Fourrey C."/>
            <person name="LaButti K."/>
            <person name="Lindquist E.A."/>
            <person name="Lipzen A."/>
            <person name="Lundell T."/>
            <person name="Morin E."/>
            <person name="Murat C."/>
            <person name="Riley R."/>
            <person name="Ohm R."/>
            <person name="Sun H."/>
            <person name="Tunlid A."/>
            <person name="Henrissat B."/>
            <person name="Grigoriev I.V."/>
            <person name="Hibbett D.S."/>
            <person name="Martin F."/>
        </authorList>
    </citation>
    <scope>NUCLEOTIDE SEQUENCE [LARGE SCALE GENOMIC DNA]</scope>
    <source>
        <strain evidence="2">UH-Slu-Lm8-n1</strain>
    </source>
</reference>
<dbReference type="STRING" id="930992.A0A0D0AG62"/>
<feature type="non-terminal residue" evidence="1">
    <location>
        <position position="1"/>
    </location>
</feature>
<name>A0A0D0AG62_9AGAM</name>
<accession>A0A0D0AG62</accession>
<organism evidence="1 2">
    <name type="scientific">Suillus luteus UH-Slu-Lm8-n1</name>
    <dbReference type="NCBI Taxonomy" id="930992"/>
    <lineage>
        <taxon>Eukaryota</taxon>
        <taxon>Fungi</taxon>
        <taxon>Dikarya</taxon>
        <taxon>Basidiomycota</taxon>
        <taxon>Agaricomycotina</taxon>
        <taxon>Agaricomycetes</taxon>
        <taxon>Agaricomycetidae</taxon>
        <taxon>Boletales</taxon>
        <taxon>Suillineae</taxon>
        <taxon>Suillaceae</taxon>
        <taxon>Suillus</taxon>
    </lineage>
</organism>
<evidence type="ECO:0000313" key="1">
    <source>
        <dbReference type="EMBL" id="KIK33217.1"/>
    </source>
</evidence>
<dbReference type="Proteomes" id="UP000054485">
    <property type="component" value="Unassembled WGS sequence"/>
</dbReference>
<proteinExistence type="predicted"/>
<dbReference type="InterPro" id="IPR036928">
    <property type="entry name" value="AS_sf"/>
</dbReference>